<feature type="compositionally biased region" description="Basic and acidic residues" evidence="1">
    <location>
        <begin position="59"/>
        <end position="74"/>
    </location>
</feature>
<dbReference type="RefSeq" id="XP_046071038.1">
    <property type="nucleotide sequence ID" value="XM_046211381.1"/>
</dbReference>
<feature type="compositionally biased region" description="Polar residues" evidence="1">
    <location>
        <begin position="186"/>
        <end position="216"/>
    </location>
</feature>
<comment type="caution">
    <text evidence="2">The sequence shown here is derived from an EMBL/GenBank/DDBJ whole genome shotgun (WGS) entry which is preliminary data.</text>
</comment>
<feature type="region of interest" description="Disordered" evidence="1">
    <location>
        <begin position="442"/>
        <end position="933"/>
    </location>
</feature>
<feature type="compositionally biased region" description="Low complexity" evidence="1">
    <location>
        <begin position="512"/>
        <end position="530"/>
    </location>
</feature>
<feature type="region of interest" description="Disordered" evidence="1">
    <location>
        <begin position="1"/>
        <end position="228"/>
    </location>
</feature>
<feature type="compositionally biased region" description="Polar residues" evidence="1">
    <location>
        <begin position="922"/>
        <end position="933"/>
    </location>
</feature>
<feature type="region of interest" description="Disordered" evidence="1">
    <location>
        <begin position="244"/>
        <end position="315"/>
    </location>
</feature>
<feature type="compositionally biased region" description="Basic and acidic residues" evidence="1">
    <location>
        <begin position="533"/>
        <end position="542"/>
    </location>
</feature>
<keyword evidence="3" id="KW-1185">Reference proteome</keyword>
<feature type="compositionally biased region" description="Polar residues" evidence="1">
    <location>
        <begin position="1306"/>
        <end position="1336"/>
    </location>
</feature>
<feature type="compositionally biased region" description="Basic and acidic residues" evidence="1">
    <location>
        <begin position="627"/>
        <end position="652"/>
    </location>
</feature>
<feature type="region of interest" description="Disordered" evidence="1">
    <location>
        <begin position="1280"/>
        <end position="1336"/>
    </location>
</feature>
<evidence type="ECO:0000313" key="3">
    <source>
        <dbReference type="Proteomes" id="UP001201262"/>
    </source>
</evidence>
<feature type="compositionally biased region" description="Basic and acidic residues" evidence="1">
    <location>
        <begin position="665"/>
        <end position="676"/>
    </location>
</feature>
<dbReference type="Proteomes" id="UP001201262">
    <property type="component" value="Unassembled WGS sequence"/>
</dbReference>
<organism evidence="2 3">
    <name type="scientific">Talaromyces proteolyticus</name>
    <dbReference type="NCBI Taxonomy" id="1131652"/>
    <lineage>
        <taxon>Eukaryota</taxon>
        <taxon>Fungi</taxon>
        <taxon>Dikarya</taxon>
        <taxon>Ascomycota</taxon>
        <taxon>Pezizomycotina</taxon>
        <taxon>Eurotiomycetes</taxon>
        <taxon>Eurotiomycetidae</taxon>
        <taxon>Eurotiales</taxon>
        <taxon>Trichocomaceae</taxon>
        <taxon>Talaromyces</taxon>
        <taxon>Talaromyces sect. Bacilispori</taxon>
    </lineage>
</organism>
<feature type="compositionally biased region" description="Polar residues" evidence="1">
    <location>
        <begin position="168"/>
        <end position="179"/>
    </location>
</feature>
<feature type="compositionally biased region" description="Low complexity" evidence="1">
    <location>
        <begin position="765"/>
        <end position="778"/>
    </location>
</feature>
<feature type="compositionally biased region" description="Polar residues" evidence="1">
    <location>
        <begin position="792"/>
        <end position="832"/>
    </location>
</feature>
<feature type="compositionally biased region" description="Polar residues" evidence="1">
    <location>
        <begin position="42"/>
        <end position="57"/>
    </location>
</feature>
<proteinExistence type="predicted"/>
<sequence length="1336" mass="145536">MAEQISHDVVNQTRSGGESSSSDVPVGNLDKNSAEGDVGRITYNQLDTRGESSSVEQSLDDKRTMDINDVEKFAGGENGDVGRQGPNSVATRALELNGVASLSDGGEDGGSLGGSDTDTSRTDSRHARTGSVKKPTAFKPVSFAKFSVPKAPGSSTTPKPGEKPILSAAQTTVSPQPTSRPRLVAKTTSGLGLTSKPTASGLKVTSSGPDPSQVWNKNRPAQPPPTKHLTDEELKQQYGIHMTSRIQEDGNGTEAKWADIDDDEDDWAPETIEWNDGTKIQLTHTENIPPPGQDAAPYDKGKELSRPPETLSTRESARMLLSKPSTTVGPNATVLRLGANAERQQQQAKAAIASRSGADKQILTSKSLAPVPSKSPWAPLPPVDKIYPVNPPVQTIENQYVSRVPTRDQSAQDNSTVPIHTREIAADDFNRSWRDEQLNAPRELYNSHSGRYEPVPENRKGSIRHDSHMRPPAVLQRPGGNEFGGPAEPSAAFQTHRTSHQEVGHWPRRRASSNVSGGSGSYGRRMSFGRPDGPVKSHETRRGSQVNGSFENAISPTEAPHIKDMGPQDRSPSQHSVATSWQSRAPNNAAYAPPNSHSGVSQLPENAPTPEVPQDSSEDVISMQQRIMKEKRMEARQRRIEQEQKEEAERRERIRLKLQALGPAPEKEKLKAEEQSVKTSPKDSTSLPNTHPIIQSPPKPPVPEPTGEPQQYGMMKVHPPEPVKKIIPSNERIPKKPLETSVPNRRAVSPAREMKAEPAQPNGISQSEESYQSQKQTQNIESSVSEERDSQWRGNINSNTYSPWSSGAKLSNHPSPSSNPWKPLSSDKTLGNGTFDRNLASFSPRELSLRGPVGLAEPTSIGPLSGNMDKINGSQPFPGPRLGQDSQPPLASLTQTDKRHPQYEPFHAIARPRPIGPPNTQPPQWHSETRRSVQPATTAWNNFHAVAAKQEVEDQQKFQRELETIRDEPAASLNVNFSETWRQVRPGDVAGQRQVVSVVKSNEPSGPLQTLHGFDTPMDGLPFTEAQSRPFSNVTGRSRFFPTMTDTSKSTFAVDDGRPLSPSPPPPEEHSSHPAYGGSTHRPLVNLPIPKPVVKLPPKAIAPPPNPPTFASMAAVQPRLPHHSLVATSWQDRINGLLGKSAVSEKRNTLAVASATREPLDVQSHPSSAAVSLPQVKEVDIRDAGRVTTKEVEDEEAIFEDREAGSLPVVRVPIMAPPNAWQALPAHPRLRPKVLKPMQVHTIEPYCLDLPEKDGSGSWQILIHIPGSSNVISVPFSKKLGVPSQRQKGTSNFRSRKHPRPRDVSVKSNVAQGGKRQTSSANTTKENATPSRSSHN</sequence>
<feature type="compositionally biased region" description="Polar residues" evidence="1">
    <location>
        <begin position="570"/>
        <end position="584"/>
    </location>
</feature>
<feature type="compositionally biased region" description="Basic and acidic residues" evidence="1">
    <location>
        <begin position="450"/>
        <end position="469"/>
    </location>
</feature>
<feature type="region of interest" description="Disordered" evidence="1">
    <location>
        <begin position="341"/>
        <end position="382"/>
    </location>
</feature>
<feature type="region of interest" description="Disordered" evidence="1">
    <location>
        <begin position="403"/>
        <end position="423"/>
    </location>
</feature>
<protein>
    <submittedName>
        <fullName evidence="2">Uncharacterized protein</fullName>
    </submittedName>
</protein>
<feature type="compositionally biased region" description="Pro residues" evidence="1">
    <location>
        <begin position="695"/>
        <end position="706"/>
    </location>
</feature>
<feature type="compositionally biased region" description="Polar residues" evidence="1">
    <location>
        <begin position="9"/>
        <end position="23"/>
    </location>
</feature>
<dbReference type="GeneID" id="70241668"/>
<gene>
    <name evidence="2" type="ORF">BGW36DRAFT_297832</name>
</gene>
<feature type="compositionally biased region" description="Basic and acidic residues" evidence="1">
    <location>
        <begin position="297"/>
        <end position="306"/>
    </location>
</feature>
<dbReference type="EMBL" id="JAJTJA010000007">
    <property type="protein sequence ID" value="KAH8696100.1"/>
    <property type="molecule type" value="Genomic_DNA"/>
</dbReference>
<feature type="compositionally biased region" description="Polar residues" evidence="1">
    <location>
        <begin position="884"/>
        <end position="895"/>
    </location>
</feature>
<feature type="compositionally biased region" description="Polar residues" evidence="1">
    <location>
        <begin position="677"/>
        <end position="689"/>
    </location>
</feature>
<evidence type="ECO:0000256" key="1">
    <source>
        <dbReference type="SAM" id="MobiDB-lite"/>
    </source>
</evidence>
<feature type="compositionally biased region" description="Polar residues" evidence="1">
    <location>
        <begin position="1284"/>
        <end position="1293"/>
    </location>
</feature>
<accession>A0AAD4KNZ8</accession>
<feature type="compositionally biased region" description="Low complexity" evidence="1">
    <location>
        <begin position="585"/>
        <end position="595"/>
    </location>
</feature>
<feature type="compositionally biased region" description="Polar residues" evidence="1">
    <location>
        <begin position="543"/>
        <end position="555"/>
    </location>
</feature>
<feature type="compositionally biased region" description="Polar residues" evidence="1">
    <location>
        <begin position="403"/>
        <end position="418"/>
    </location>
</feature>
<name>A0AAD4KNZ8_9EURO</name>
<evidence type="ECO:0000313" key="2">
    <source>
        <dbReference type="EMBL" id="KAH8696100.1"/>
    </source>
</evidence>
<reference evidence="2" key="1">
    <citation type="submission" date="2021-12" db="EMBL/GenBank/DDBJ databases">
        <title>Convergent genome expansion in fungi linked to evolution of root-endophyte symbiosis.</title>
        <authorList>
            <consortium name="DOE Joint Genome Institute"/>
            <person name="Ke Y.-H."/>
            <person name="Bonito G."/>
            <person name="Liao H.-L."/>
            <person name="Looney B."/>
            <person name="Rojas-Flechas A."/>
            <person name="Nash J."/>
            <person name="Hameed K."/>
            <person name="Schadt C."/>
            <person name="Martin F."/>
            <person name="Crous P.W."/>
            <person name="Miettinen O."/>
            <person name="Magnuson J.K."/>
            <person name="Labbe J."/>
            <person name="Jacobson D."/>
            <person name="Doktycz M.J."/>
            <person name="Veneault-Fourrey C."/>
            <person name="Kuo A."/>
            <person name="Mondo S."/>
            <person name="Calhoun S."/>
            <person name="Riley R."/>
            <person name="Ohm R."/>
            <person name="LaButti K."/>
            <person name="Andreopoulos B."/>
            <person name="Pangilinan J."/>
            <person name="Nolan M."/>
            <person name="Tritt A."/>
            <person name="Clum A."/>
            <person name="Lipzen A."/>
            <person name="Daum C."/>
            <person name="Barry K."/>
            <person name="Grigoriev I.V."/>
            <person name="Vilgalys R."/>
        </authorList>
    </citation>
    <scope>NUCLEOTIDE SEQUENCE</scope>
    <source>
        <strain evidence="2">PMI_201</strain>
    </source>
</reference>
<feature type="region of interest" description="Disordered" evidence="1">
    <location>
        <begin position="1034"/>
        <end position="1084"/>
    </location>
</feature>